<gene>
    <name evidence="1" type="ordered locus">Rumal_3623</name>
</gene>
<protein>
    <submittedName>
        <fullName evidence="1">Uncharacterized protein</fullName>
    </submittedName>
</protein>
<keyword evidence="1" id="KW-0614">Plasmid</keyword>
<reference evidence="2" key="1">
    <citation type="journal article" date="2011" name="J. Bacteriol.">
        <title>Complete genome of the cellulolytic ruminal bacterium Ruminococcus albus 7.</title>
        <authorList>
            <person name="Suen G."/>
            <person name="Stevenson D.M."/>
            <person name="Bruce D.C."/>
            <person name="Chertkov O."/>
            <person name="Copeland A."/>
            <person name="Cheng J.F."/>
            <person name="Detter C."/>
            <person name="Detter J.C."/>
            <person name="Goodwin L.A."/>
            <person name="Han C.S."/>
            <person name="Hauser L.J."/>
            <person name="Ivanova N.N."/>
            <person name="Kyrpides N.C."/>
            <person name="Land M.L."/>
            <person name="Lapidus A."/>
            <person name="Lucas S."/>
            <person name="Ovchinnikova G."/>
            <person name="Pitluck S."/>
            <person name="Tapia R."/>
            <person name="Woyke T."/>
            <person name="Boyum J."/>
            <person name="Mead D."/>
            <person name="Weimer P.J."/>
        </authorList>
    </citation>
    <scope>NUCLEOTIDE SEQUENCE [LARGE SCALE GENOMIC DNA]</scope>
    <source>
        <strain evidence="2">ATCC 27210 / DSM 20455 / JCM 14654 / NCDO 2250 / 7</strain>
        <plasmid evidence="2">pRUMAL01</plasmid>
    </source>
</reference>
<name>E6UK67_RUMA7</name>
<dbReference type="EMBL" id="CP002404">
    <property type="protein sequence ID" value="ADU24063.1"/>
    <property type="molecule type" value="Genomic_DNA"/>
</dbReference>
<dbReference type="KEGG" id="ral:Rumal_3623"/>
<dbReference type="RefSeq" id="WP_013483612.1">
    <property type="nucleotide sequence ID" value="NC_014824.1"/>
</dbReference>
<organism evidence="1 2">
    <name type="scientific">Ruminococcus albus (strain ATCC 27210 / DSM 20455 / JCM 14654 / NCDO 2250 / 7)</name>
    <dbReference type="NCBI Taxonomy" id="697329"/>
    <lineage>
        <taxon>Bacteria</taxon>
        <taxon>Bacillati</taxon>
        <taxon>Bacillota</taxon>
        <taxon>Clostridia</taxon>
        <taxon>Eubacteriales</taxon>
        <taxon>Oscillospiraceae</taxon>
        <taxon>Ruminococcus</taxon>
    </lineage>
</organism>
<dbReference type="HOGENOM" id="CLU_2976556_0_0_9"/>
<proteinExistence type="predicted"/>
<dbReference type="AlphaFoldDB" id="E6UK67"/>
<evidence type="ECO:0000313" key="2">
    <source>
        <dbReference type="Proteomes" id="UP000006919"/>
    </source>
</evidence>
<dbReference type="Proteomes" id="UP000006919">
    <property type="component" value="Plasmid pRUMAL01"/>
</dbReference>
<sequence>MENGIDLENDLVAFLKDIVKNDHDYISEVIAESHSIFSLNGNRNGDEEDYTYLEDDYN</sequence>
<geneLocation type="plasmid" evidence="1 2">
    <name>pRUMAL01</name>
</geneLocation>
<evidence type="ECO:0000313" key="1">
    <source>
        <dbReference type="EMBL" id="ADU24063.1"/>
    </source>
</evidence>
<accession>E6UK67</accession>